<gene>
    <name evidence="9" type="ORF">AN964_17810</name>
</gene>
<dbReference type="FunFam" id="3.40.50.1820:FF:000005">
    <property type="entry name" value="Prolyl endopeptidase"/>
    <property type="match status" value="1"/>
</dbReference>
<evidence type="ECO:0000256" key="5">
    <source>
        <dbReference type="ARBA" id="ARBA00022801"/>
    </source>
</evidence>
<dbReference type="GO" id="GO:0070012">
    <property type="term" value="F:oligopeptidase activity"/>
    <property type="evidence" value="ECO:0007669"/>
    <property type="project" value="TreeGrafter"/>
</dbReference>
<dbReference type="EMBL" id="LJJC01000004">
    <property type="protein sequence ID" value="KQL55184.1"/>
    <property type="molecule type" value="Genomic_DNA"/>
</dbReference>
<dbReference type="GO" id="GO:0004252">
    <property type="term" value="F:serine-type endopeptidase activity"/>
    <property type="evidence" value="ECO:0007669"/>
    <property type="project" value="UniProtKB-EC"/>
</dbReference>
<evidence type="ECO:0000256" key="1">
    <source>
        <dbReference type="ARBA" id="ARBA00001070"/>
    </source>
</evidence>
<comment type="caution">
    <text evidence="9">The sequence shown here is derived from an EMBL/GenBank/DDBJ whole genome shotgun (WGS) entry which is preliminary data.</text>
</comment>
<evidence type="ECO:0000256" key="4">
    <source>
        <dbReference type="ARBA" id="ARBA00022670"/>
    </source>
</evidence>
<dbReference type="SUPFAM" id="SSF50993">
    <property type="entry name" value="Peptidase/esterase 'gauge' domain"/>
    <property type="match status" value="1"/>
</dbReference>
<dbReference type="PANTHER" id="PTHR42881:SF2">
    <property type="entry name" value="PROLYL ENDOPEPTIDASE"/>
    <property type="match status" value="1"/>
</dbReference>
<accession>A0A0Q3TMI2</accession>
<dbReference type="PRINTS" id="PR00862">
    <property type="entry name" value="PROLIGOPTASE"/>
</dbReference>
<dbReference type="STRING" id="157838.AN964_17810"/>
<feature type="domain" description="Peptidase S9 prolyl oligopeptidase catalytic" evidence="7">
    <location>
        <begin position="462"/>
        <end position="674"/>
    </location>
</feature>
<dbReference type="InterPro" id="IPR001375">
    <property type="entry name" value="Peptidase_S9_cat"/>
</dbReference>
<keyword evidence="6" id="KW-0720">Serine protease</keyword>
<evidence type="ECO:0000313" key="9">
    <source>
        <dbReference type="EMBL" id="KQL55184.1"/>
    </source>
</evidence>
<dbReference type="InterPro" id="IPR029058">
    <property type="entry name" value="AB_hydrolase_fold"/>
</dbReference>
<dbReference type="InterPro" id="IPR051167">
    <property type="entry name" value="Prolyl_oligopep/macrocyclase"/>
</dbReference>
<keyword evidence="10" id="KW-1185">Reference proteome</keyword>
<dbReference type="GO" id="GO:0005829">
    <property type="term" value="C:cytosol"/>
    <property type="evidence" value="ECO:0007669"/>
    <property type="project" value="TreeGrafter"/>
</dbReference>
<evidence type="ECO:0000259" key="7">
    <source>
        <dbReference type="Pfam" id="PF00326"/>
    </source>
</evidence>
<comment type="catalytic activity">
    <reaction evidence="1">
        <text>Hydrolysis of Pro-|-Xaa &gt;&gt; Ala-|-Xaa in oligopeptides.</text>
        <dbReference type="EC" id="3.4.21.26"/>
    </reaction>
</comment>
<dbReference type="Proteomes" id="UP000051888">
    <property type="component" value="Unassembled WGS sequence"/>
</dbReference>
<dbReference type="PROSITE" id="PS00708">
    <property type="entry name" value="PRO_ENDOPEP_SER"/>
    <property type="match status" value="1"/>
</dbReference>
<evidence type="ECO:0000313" key="10">
    <source>
        <dbReference type="Proteomes" id="UP000051888"/>
    </source>
</evidence>
<dbReference type="InterPro" id="IPR002470">
    <property type="entry name" value="Peptidase_S9A"/>
</dbReference>
<evidence type="ECO:0000256" key="6">
    <source>
        <dbReference type="ARBA" id="ARBA00022825"/>
    </source>
</evidence>
<dbReference type="FunFam" id="2.130.10.120:FF:000001">
    <property type="entry name" value="Prolyl endopeptidase"/>
    <property type="match status" value="1"/>
</dbReference>
<sequence>MRMLTIKKSDIVEDFHGTKVPDPYRWLEDPTSQDTIDWGKWMSEQADAYFEQIGTREKDRERLTELFNYPKYFVPKKVKNRLFYQKNDGLQNQAVLYMKEGEKESVLIDPNTLSEDGTVAMTNYSFSKDGHYIAYATSTHGSDWQELHVIDINSGEKLTDHIQHVKFTGISWAPDTSGFYYSRFPAPGSVSKEDESNYNKVYFHKLGTGQSEDQLIHEQPEEKELMFSAFISDDEQYLCLHVNLGTATENRFYLKKLDSNDGFTRLLDKQDAEYSYITNIGTTFYFKTNLKAPNGRIIAVDVDNPDPENWTEVLPEQQDVIDVVKYVKDRFVVATLHDAHHQLHVYKMDGTYENEIANPMIGSLTNITGSSEDDQIYFGMTSFLSPTTVYHYNVSENQLETFAESQLEMDISAYETKQIFYTSKDGTKVPMFLTHHKEIELNRQNPVILYGYGGFNISMTPSFNPAVLRWLEKGGVYAVANLRGGTEYGEEWHKAGMLENKQNVFDDFIAAGEWLIKSGYTSKEKLSIMGGSNGGLLVAACMVQRPDLFGAVLCRVPVIDMLRYHKFTIGRYWIPEYGNAENPEHFPFMYAYSPLHNVKEGQKYPPILIATAESDDRVVPAHAKKFAATLLEKADKGSTILLRIESKAGHGLGKPTSKLIDEWVDFYAFLDKELQ</sequence>
<organism evidence="9 10">
    <name type="scientific">Heyndrickxia shackletonii</name>
    <dbReference type="NCBI Taxonomy" id="157838"/>
    <lineage>
        <taxon>Bacteria</taxon>
        <taxon>Bacillati</taxon>
        <taxon>Bacillota</taxon>
        <taxon>Bacilli</taxon>
        <taxon>Bacillales</taxon>
        <taxon>Bacillaceae</taxon>
        <taxon>Heyndrickxia</taxon>
    </lineage>
</organism>
<dbReference type="AlphaFoldDB" id="A0A0Q3TMI2"/>
<dbReference type="GO" id="GO:0006508">
    <property type="term" value="P:proteolysis"/>
    <property type="evidence" value="ECO:0007669"/>
    <property type="project" value="UniProtKB-KW"/>
</dbReference>
<dbReference type="InterPro" id="IPR002471">
    <property type="entry name" value="Pept_S9_AS"/>
</dbReference>
<evidence type="ECO:0000259" key="8">
    <source>
        <dbReference type="Pfam" id="PF02897"/>
    </source>
</evidence>
<dbReference type="Gene3D" id="2.130.10.120">
    <property type="entry name" value="Prolyl oligopeptidase, N-terminal domain"/>
    <property type="match status" value="1"/>
</dbReference>
<feature type="domain" description="Peptidase S9A N-terminal" evidence="8">
    <location>
        <begin position="7"/>
        <end position="403"/>
    </location>
</feature>
<dbReference type="InterPro" id="IPR023302">
    <property type="entry name" value="Pept_S9A_N"/>
</dbReference>
<comment type="similarity">
    <text evidence="2">Belongs to the peptidase S9A family.</text>
</comment>
<proteinExistence type="inferred from homology"/>
<dbReference type="Pfam" id="PF02897">
    <property type="entry name" value="Peptidase_S9_N"/>
    <property type="match status" value="1"/>
</dbReference>
<dbReference type="SUPFAM" id="SSF53474">
    <property type="entry name" value="alpha/beta-Hydrolases"/>
    <property type="match status" value="1"/>
</dbReference>
<evidence type="ECO:0000256" key="3">
    <source>
        <dbReference type="ARBA" id="ARBA00011897"/>
    </source>
</evidence>
<dbReference type="EC" id="3.4.21.26" evidence="3"/>
<dbReference type="PATRIC" id="fig|157838.3.peg.3947"/>
<reference evidence="9 10" key="1">
    <citation type="submission" date="2015-09" db="EMBL/GenBank/DDBJ databases">
        <title>Genome sequencing project for genomic taxonomy and phylogenomics of Bacillus-like bacteria.</title>
        <authorList>
            <person name="Liu B."/>
            <person name="Wang J."/>
            <person name="Zhu Y."/>
            <person name="Liu G."/>
            <person name="Chen Q."/>
            <person name="Chen Z."/>
            <person name="Lan J."/>
            <person name="Che J."/>
            <person name="Ge C."/>
            <person name="Shi H."/>
            <person name="Pan Z."/>
            <person name="Liu X."/>
        </authorList>
    </citation>
    <scope>NUCLEOTIDE SEQUENCE [LARGE SCALE GENOMIC DNA]</scope>
    <source>
        <strain evidence="9 10">LMG 18435</strain>
    </source>
</reference>
<name>A0A0Q3TMI2_9BACI</name>
<keyword evidence="4" id="KW-0645">Protease</keyword>
<dbReference type="Pfam" id="PF00326">
    <property type="entry name" value="Peptidase_S9"/>
    <property type="match status" value="1"/>
</dbReference>
<dbReference type="PANTHER" id="PTHR42881">
    <property type="entry name" value="PROLYL ENDOPEPTIDASE"/>
    <property type="match status" value="1"/>
</dbReference>
<protein>
    <recommendedName>
        <fullName evidence="3">prolyl oligopeptidase</fullName>
        <ecNumber evidence="3">3.4.21.26</ecNumber>
    </recommendedName>
</protein>
<keyword evidence="5" id="KW-0378">Hydrolase</keyword>
<evidence type="ECO:0000256" key="2">
    <source>
        <dbReference type="ARBA" id="ARBA00005228"/>
    </source>
</evidence>
<dbReference type="Gene3D" id="3.40.50.1820">
    <property type="entry name" value="alpha/beta hydrolase"/>
    <property type="match status" value="1"/>
</dbReference>